<proteinExistence type="predicted"/>
<dbReference type="NCBIfam" id="TIGR03317">
    <property type="entry name" value="ygfZ_signature"/>
    <property type="match status" value="1"/>
</dbReference>
<reference evidence="1 2" key="1">
    <citation type="journal article" date="2020" name="Microorganisms">
        <title>Osmotic Adaptation and Compatible Solute Biosynthesis of Phototrophic Bacteria as Revealed from Genome Analyses.</title>
        <authorList>
            <person name="Imhoff J.F."/>
            <person name="Rahn T."/>
            <person name="Kunzel S."/>
            <person name="Keller A."/>
            <person name="Neulinger S.C."/>
        </authorList>
    </citation>
    <scope>NUCLEOTIDE SEQUENCE [LARGE SCALE GENOMIC DNA]</scope>
    <source>
        <strain evidence="1 2">DSM 15116</strain>
    </source>
</reference>
<organism evidence="1 2">
    <name type="scientific">Halorhodospira neutriphila</name>
    <dbReference type="NCBI Taxonomy" id="168379"/>
    <lineage>
        <taxon>Bacteria</taxon>
        <taxon>Pseudomonadati</taxon>
        <taxon>Pseudomonadota</taxon>
        <taxon>Gammaproteobacteria</taxon>
        <taxon>Chromatiales</taxon>
        <taxon>Ectothiorhodospiraceae</taxon>
        <taxon>Halorhodospira</taxon>
    </lineage>
</organism>
<name>A0ABS1E2L5_9GAMM</name>
<comment type="caution">
    <text evidence="1">The sequence shown here is derived from an EMBL/GenBank/DDBJ whole genome shotgun (WGS) entry which is preliminary data.</text>
</comment>
<dbReference type="EMBL" id="NRSH01000016">
    <property type="protein sequence ID" value="MBK1725943.1"/>
    <property type="molecule type" value="Genomic_DNA"/>
</dbReference>
<dbReference type="RefSeq" id="WP_200256569.1">
    <property type="nucleotide sequence ID" value="NZ_NRSH01000016.1"/>
</dbReference>
<dbReference type="InterPro" id="IPR045179">
    <property type="entry name" value="YgfZ/GcvT"/>
</dbReference>
<keyword evidence="2" id="KW-1185">Reference proteome</keyword>
<dbReference type="Gene3D" id="2.40.30.160">
    <property type="match status" value="1"/>
</dbReference>
<dbReference type="Proteomes" id="UP000738126">
    <property type="component" value="Unassembled WGS sequence"/>
</dbReference>
<dbReference type="InterPro" id="IPR017703">
    <property type="entry name" value="YgfZ/GCV_T_CS"/>
</dbReference>
<dbReference type="PANTHER" id="PTHR22602:SF0">
    <property type="entry name" value="TRANSFERASE CAF17, MITOCHONDRIAL-RELATED"/>
    <property type="match status" value="1"/>
</dbReference>
<dbReference type="Gene3D" id="3.30.70.1630">
    <property type="match status" value="1"/>
</dbReference>
<evidence type="ECO:0000313" key="2">
    <source>
        <dbReference type="Proteomes" id="UP000738126"/>
    </source>
</evidence>
<accession>A0ABS1E2L5</accession>
<dbReference type="PANTHER" id="PTHR22602">
    <property type="entry name" value="TRANSFERASE CAF17, MITOCHONDRIAL-RELATED"/>
    <property type="match status" value="1"/>
</dbReference>
<evidence type="ECO:0008006" key="3">
    <source>
        <dbReference type="Google" id="ProtNLM"/>
    </source>
</evidence>
<protein>
    <recommendedName>
        <fullName evidence="3">Folate-binding protein YgfZ</fullName>
    </recommendedName>
</protein>
<gene>
    <name evidence="1" type="ORF">CKO13_02695</name>
</gene>
<dbReference type="SUPFAM" id="SSF103025">
    <property type="entry name" value="Folate-binding domain"/>
    <property type="match status" value="1"/>
</dbReference>
<dbReference type="Gene3D" id="3.30.70.1400">
    <property type="entry name" value="Aminomethyltransferase beta-barrel domains"/>
    <property type="match status" value="1"/>
</dbReference>
<sequence>MVDDPLPQRPLEAWGDGSGYGILAVAGAEAHDFLQRILTADIPPPGAPRTALAGLCTPQGRLAALARVVPWGDGYRLILPADGLTDTAQRLRRYVLRSRVEVTEGPDDAQLAQAAGDKARARLAARGALPAEPGGTAPCGEALLVRLPHAPERYWLLGAAAALADALAEIRAALPEAGPEAWRLAEIAAGIPEVRAGGREQFLPQGISLDLLGGVSFSKGCFPGQEVIARTHYRGRVKQRLYRAAGAGRPPEPGAPVRDEEQERAGAIVTAAPDRGGGFAALASLRPEAAAARLWTEGGELAGVEPVLDEG</sequence>
<evidence type="ECO:0000313" key="1">
    <source>
        <dbReference type="EMBL" id="MBK1725943.1"/>
    </source>
</evidence>